<reference evidence="1" key="1">
    <citation type="submission" date="2021-01" db="EMBL/GenBank/DDBJ databases">
        <authorList>
            <consortium name="Genoscope - CEA"/>
            <person name="William W."/>
        </authorList>
    </citation>
    <scope>NUCLEOTIDE SEQUENCE</scope>
</reference>
<organism evidence="1 2">
    <name type="scientific">Paramecium primaurelia</name>
    <dbReference type="NCBI Taxonomy" id="5886"/>
    <lineage>
        <taxon>Eukaryota</taxon>
        <taxon>Sar</taxon>
        <taxon>Alveolata</taxon>
        <taxon>Ciliophora</taxon>
        <taxon>Intramacronucleata</taxon>
        <taxon>Oligohymenophorea</taxon>
        <taxon>Peniculida</taxon>
        <taxon>Parameciidae</taxon>
        <taxon>Paramecium</taxon>
    </lineage>
</organism>
<name>A0A8S1QUA1_PARPR</name>
<evidence type="ECO:0000313" key="1">
    <source>
        <dbReference type="EMBL" id="CAD8119318.1"/>
    </source>
</evidence>
<proteinExistence type="predicted"/>
<comment type="caution">
    <text evidence="1">The sequence shown here is derived from an EMBL/GenBank/DDBJ whole genome shotgun (WGS) entry which is preliminary data.</text>
</comment>
<evidence type="ECO:0000313" key="2">
    <source>
        <dbReference type="Proteomes" id="UP000688137"/>
    </source>
</evidence>
<protein>
    <submittedName>
        <fullName evidence="1">Uncharacterized protein</fullName>
    </submittedName>
</protein>
<sequence>MLKSQISRKIDIIPQIQTITAFQNKPDMFQKRNLMLIINNQLVFFNQLNRH</sequence>
<dbReference type="AlphaFoldDB" id="A0A8S1QUA1"/>
<keyword evidence="2" id="KW-1185">Reference proteome</keyword>
<gene>
    <name evidence="1" type="ORF">PPRIM_AZ9-3.1.T3050003</name>
</gene>
<dbReference type="EMBL" id="CAJJDM010000314">
    <property type="protein sequence ID" value="CAD8119318.1"/>
    <property type="molecule type" value="Genomic_DNA"/>
</dbReference>
<accession>A0A8S1QUA1</accession>
<dbReference type="Proteomes" id="UP000688137">
    <property type="component" value="Unassembled WGS sequence"/>
</dbReference>